<dbReference type="EMBL" id="JANAWD010000106">
    <property type="protein sequence ID" value="KAJ3486931.1"/>
    <property type="molecule type" value="Genomic_DNA"/>
</dbReference>
<evidence type="ECO:0000256" key="6">
    <source>
        <dbReference type="ARBA" id="ARBA00023040"/>
    </source>
</evidence>
<dbReference type="GO" id="GO:0005886">
    <property type="term" value="C:plasma membrane"/>
    <property type="evidence" value="ECO:0007669"/>
    <property type="project" value="TreeGrafter"/>
</dbReference>
<keyword evidence="3" id="KW-0589">Pheromone response</keyword>
<feature type="transmembrane region" description="Helical" evidence="10">
    <location>
        <begin position="203"/>
        <end position="224"/>
    </location>
</feature>
<protein>
    <recommendedName>
        <fullName evidence="13">Fungal pheromone STE3G-protein-coupled receptor</fullName>
    </recommendedName>
</protein>
<evidence type="ECO:0000256" key="8">
    <source>
        <dbReference type="ARBA" id="ARBA00023170"/>
    </source>
</evidence>
<evidence type="ECO:0000256" key="1">
    <source>
        <dbReference type="ARBA" id="ARBA00004141"/>
    </source>
</evidence>
<proteinExistence type="inferred from homology"/>
<feature type="transmembrane region" description="Helical" evidence="10">
    <location>
        <begin position="115"/>
        <end position="136"/>
    </location>
</feature>
<comment type="subcellular location">
    <subcellularLocation>
        <location evidence="1">Membrane</location>
        <topology evidence="1">Multi-pass membrane protein</topology>
    </subcellularLocation>
</comment>
<dbReference type="PRINTS" id="PR00899">
    <property type="entry name" value="GPCRSTE3"/>
</dbReference>
<dbReference type="Proteomes" id="UP001212997">
    <property type="component" value="Unassembled WGS sequence"/>
</dbReference>
<feature type="transmembrane region" description="Helical" evidence="10">
    <location>
        <begin position="161"/>
        <end position="183"/>
    </location>
</feature>
<keyword evidence="9" id="KW-0807">Transducer</keyword>
<feature type="transmembrane region" description="Helical" evidence="10">
    <location>
        <begin position="34"/>
        <end position="56"/>
    </location>
</feature>
<dbReference type="GO" id="GO:0000750">
    <property type="term" value="P:pheromone-dependent signal transduction involved in conjugation with cellular fusion"/>
    <property type="evidence" value="ECO:0007669"/>
    <property type="project" value="TreeGrafter"/>
</dbReference>
<dbReference type="AlphaFoldDB" id="A0AAD5V662"/>
<evidence type="ECO:0000256" key="3">
    <source>
        <dbReference type="ARBA" id="ARBA00022507"/>
    </source>
</evidence>
<dbReference type="GO" id="GO:0004932">
    <property type="term" value="F:mating-type factor pheromone receptor activity"/>
    <property type="evidence" value="ECO:0007669"/>
    <property type="project" value="InterPro"/>
</dbReference>
<evidence type="ECO:0000256" key="4">
    <source>
        <dbReference type="ARBA" id="ARBA00022692"/>
    </source>
</evidence>
<evidence type="ECO:0000256" key="7">
    <source>
        <dbReference type="ARBA" id="ARBA00023136"/>
    </source>
</evidence>
<keyword evidence="5 10" id="KW-1133">Transmembrane helix</keyword>
<evidence type="ECO:0008006" key="13">
    <source>
        <dbReference type="Google" id="ProtNLM"/>
    </source>
</evidence>
<keyword evidence="6" id="KW-0297">G-protein coupled receptor</keyword>
<dbReference type="PANTHER" id="PTHR28097">
    <property type="entry name" value="PHEROMONE A FACTOR RECEPTOR"/>
    <property type="match status" value="1"/>
</dbReference>
<reference evidence="11" key="1">
    <citation type="submission" date="2022-07" db="EMBL/GenBank/DDBJ databases">
        <title>Genome Sequence of Physisporinus lineatus.</title>
        <authorList>
            <person name="Buettner E."/>
        </authorList>
    </citation>
    <scope>NUCLEOTIDE SEQUENCE</scope>
    <source>
        <strain evidence="11">VT162</strain>
    </source>
</reference>
<evidence type="ECO:0000256" key="9">
    <source>
        <dbReference type="ARBA" id="ARBA00023224"/>
    </source>
</evidence>
<feature type="transmembrane region" description="Helical" evidence="10">
    <location>
        <begin position="261"/>
        <end position="279"/>
    </location>
</feature>
<evidence type="ECO:0000256" key="10">
    <source>
        <dbReference type="SAM" id="Phobius"/>
    </source>
</evidence>
<keyword evidence="8" id="KW-0675">Receptor</keyword>
<keyword evidence="4 10" id="KW-0812">Transmembrane</keyword>
<sequence>MAAFAGSVALATGAFVSALLVLLHIRTFWTLPTAATLCLIVWLAAVSFVVGVDALVWSQSVEVKLEVWCDIVTRLQVGANLALPATWFRQWMIIHGIIFGTDNRALAKAKMRRRAFLDFSFLILFPVLYMALFHIIQRHRFNLIETLGCRASTFASIPEFFFMWFIPILLALGTVCFIGVSLVQMLRLGKKILLTSSSQVMRYTIMILAQVLWFLLIVSLYIFLDYQHGLHPWVSWDEVHSDFSRIETFPRSSTPPLTLRLSHFVSWGVPVAGYIFVLLSQPTAELWKQVTGVFRRSPADQQFSNDIELASRFGNPGV</sequence>
<comment type="similarity">
    <text evidence="2">Belongs to the G-protein coupled receptor 4 family.</text>
</comment>
<keyword evidence="7 10" id="KW-0472">Membrane</keyword>
<comment type="caution">
    <text evidence="11">The sequence shown here is derived from an EMBL/GenBank/DDBJ whole genome shotgun (WGS) entry which is preliminary data.</text>
</comment>
<dbReference type="PANTHER" id="PTHR28097:SF1">
    <property type="entry name" value="PHEROMONE A FACTOR RECEPTOR"/>
    <property type="match status" value="1"/>
</dbReference>
<organism evidence="11 12">
    <name type="scientific">Meripilus lineatus</name>
    <dbReference type="NCBI Taxonomy" id="2056292"/>
    <lineage>
        <taxon>Eukaryota</taxon>
        <taxon>Fungi</taxon>
        <taxon>Dikarya</taxon>
        <taxon>Basidiomycota</taxon>
        <taxon>Agaricomycotina</taxon>
        <taxon>Agaricomycetes</taxon>
        <taxon>Polyporales</taxon>
        <taxon>Meripilaceae</taxon>
        <taxon>Meripilus</taxon>
    </lineage>
</organism>
<dbReference type="InterPro" id="IPR001499">
    <property type="entry name" value="GPCR_STE3"/>
</dbReference>
<gene>
    <name evidence="11" type="ORF">NLI96_g3884</name>
</gene>
<name>A0AAD5V662_9APHY</name>
<keyword evidence="12" id="KW-1185">Reference proteome</keyword>
<evidence type="ECO:0000313" key="12">
    <source>
        <dbReference type="Proteomes" id="UP001212997"/>
    </source>
</evidence>
<accession>A0AAD5V662</accession>
<evidence type="ECO:0000256" key="5">
    <source>
        <dbReference type="ARBA" id="ARBA00022989"/>
    </source>
</evidence>
<dbReference type="Pfam" id="PF02076">
    <property type="entry name" value="STE3"/>
    <property type="match status" value="1"/>
</dbReference>
<evidence type="ECO:0000313" key="11">
    <source>
        <dbReference type="EMBL" id="KAJ3486931.1"/>
    </source>
</evidence>
<evidence type="ECO:0000256" key="2">
    <source>
        <dbReference type="ARBA" id="ARBA00011085"/>
    </source>
</evidence>